<dbReference type="PIRSF" id="PIRSF006470">
    <property type="entry name" value="DctB"/>
    <property type="match status" value="1"/>
</dbReference>
<organism evidence="6 7">
    <name type="scientific">Vreelandella songnenensis</name>
    <dbReference type="NCBI Taxonomy" id="1176243"/>
    <lineage>
        <taxon>Bacteria</taxon>
        <taxon>Pseudomonadati</taxon>
        <taxon>Pseudomonadota</taxon>
        <taxon>Gammaproteobacteria</taxon>
        <taxon>Oceanospirillales</taxon>
        <taxon>Halomonadaceae</taxon>
        <taxon>Vreelandella</taxon>
    </lineage>
</organism>
<dbReference type="Proteomes" id="UP000237647">
    <property type="component" value="Unassembled WGS sequence"/>
</dbReference>
<dbReference type="PANTHER" id="PTHR33376">
    <property type="match status" value="1"/>
</dbReference>
<dbReference type="NCBIfam" id="TIGR00787">
    <property type="entry name" value="dctP"/>
    <property type="match status" value="1"/>
</dbReference>
<feature type="signal peptide" evidence="5">
    <location>
        <begin position="1"/>
        <end position="22"/>
    </location>
</feature>
<sequence>MRARHQLTTLLLALSITPFAQADNFVFGHIYEASHSHHKWALWAAEEIEKRSEGRHHIEVFPSSQLGNEVELNEGLDLGTVDIIYTGNAFAGNAYPPIALGSAPFVFRDFDHWIAYSQSDLFKELTQGYEDTTGHVPLGLIYFGQRHVTANKPILTPEDMQGMKIRVPDAPLLLMFPRAVGANPTPIAFSEVYLALQQGVVDGQENPLPIIKAMKFEEVQSDISLTGHIFDSQPIIMGGNSWSQLSEEDQTLFRNVFQEAAEQGSQDIHQQELDLVSWFQEQGTEVHEVDRDAFAEKVRPSLSGESVGWSADQYQRLEAIE</sequence>
<dbReference type="InterPro" id="IPR018389">
    <property type="entry name" value="DctP_fam"/>
</dbReference>
<accession>A0A2T0V4W5</accession>
<keyword evidence="4 5" id="KW-0732">Signal</keyword>
<keyword evidence="7" id="KW-1185">Reference proteome</keyword>
<comment type="caution">
    <text evidence="6">The sequence shown here is derived from an EMBL/GenBank/DDBJ whole genome shotgun (WGS) entry which is preliminary data.</text>
</comment>
<dbReference type="Pfam" id="PF03480">
    <property type="entry name" value="DctP"/>
    <property type="match status" value="1"/>
</dbReference>
<protein>
    <submittedName>
        <fullName evidence="6">Tripartite ATP-independent transporter DctP family solute receptor</fullName>
    </submittedName>
</protein>
<evidence type="ECO:0000256" key="4">
    <source>
        <dbReference type="ARBA" id="ARBA00022729"/>
    </source>
</evidence>
<dbReference type="GO" id="GO:0030288">
    <property type="term" value="C:outer membrane-bounded periplasmic space"/>
    <property type="evidence" value="ECO:0007669"/>
    <property type="project" value="InterPro"/>
</dbReference>
<reference evidence="6 7" key="1">
    <citation type="submission" date="2018-03" db="EMBL/GenBank/DDBJ databases">
        <title>Genomic Encyclopedia of Type Strains, Phase III (KMG-III): the genomes of soil and plant-associated and newly described type strains.</title>
        <authorList>
            <person name="Whitman W."/>
        </authorList>
    </citation>
    <scope>NUCLEOTIDE SEQUENCE [LARGE SCALE GENOMIC DNA]</scope>
    <source>
        <strain evidence="6 7">CGMCC 1.12152</strain>
    </source>
</reference>
<dbReference type="AlphaFoldDB" id="A0A2T0V4W5"/>
<dbReference type="InterPro" id="IPR004682">
    <property type="entry name" value="TRAP_DctP"/>
</dbReference>
<gene>
    <name evidence="6" type="ORF">B0H98_103168</name>
</gene>
<dbReference type="GO" id="GO:0055085">
    <property type="term" value="P:transmembrane transport"/>
    <property type="evidence" value="ECO:0007669"/>
    <property type="project" value="InterPro"/>
</dbReference>
<keyword evidence="6" id="KW-0675">Receptor</keyword>
<comment type="subcellular location">
    <subcellularLocation>
        <location evidence="1">Cell envelope</location>
    </subcellularLocation>
</comment>
<dbReference type="RefSeq" id="WP_106374402.1">
    <property type="nucleotide sequence ID" value="NZ_PVTK01000003.1"/>
</dbReference>
<evidence type="ECO:0000313" key="6">
    <source>
        <dbReference type="EMBL" id="PRY65225.1"/>
    </source>
</evidence>
<feature type="chain" id="PRO_5015711893" evidence="5">
    <location>
        <begin position="23"/>
        <end position="321"/>
    </location>
</feature>
<dbReference type="CDD" id="cd13672">
    <property type="entry name" value="PBP2_TRAP_Siap"/>
    <property type="match status" value="1"/>
</dbReference>
<dbReference type="PANTHER" id="PTHR33376:SF4">
    <property type="entry name" value="SIALIC ACID-BINDING PERIPLASMIC PROTEIN SIAP"/>
    <property type="match status" value="1"/>
</dbReference>
<keyword evidence="3" id="KW-0813">Transport</keyword>
<evidence type="ECO:0000256" key="5">
    <source>
        <dbReference type="SAM" id="SignalP"/>
    </source>
</evidence>
<evidence type="ECO:0000256" key="1">
    <source>
        <dbReference type="ARBA" id="ARBA00004196"/>
    </source>
</evidence>
<proteinExistence type="inferred from homology"/>
<dbReference type="EMBL" id="PVTK01000003">
    <property type="protein sequence ID" value="PRY65225.1"/>
    <property type="molecule type" value="Genomic_DNA"/>
</dbReference>
<dbReference type="InterPro" id="IPR038404">
    <property type="entry name" value="TRAP_DctP_sf"/>
</dbReference>
<dbReference type="OrthoDB" id="9771186at2"/>
<name>A0A2T0V4W5_9GAMM</name>
<evidence type="ECO:0000313" key="7">
    <source>
        <dbReference type="Proteomes" id="UP000237647"/>
    </source>
</evidence>
<dbReference type="NCBIfam" id="NF037995">
    <property type="entry name" value="TRAP_S1"/>
    <property type="match status" value="1"/>
</dbReference>
<evidence type="ECO:0000256" key="2">
    <source>
        <dbReference type="ARBA" id="ARBA00009023"/>
    </source>
</evidence>
<evidence type="ECO:0000256" key="3">
    <source>
        <dbReference type="ARBA" id="ARBA00022448"/>
    </source>
</evidence>
<comment type="similarity">
    <text evidence="2">Belongs to the bacterial solute-binding protein 7 family.</text>
</comment>
<dbReference type="Gene3D" id="3.40.190.170">
    <property type="entry name" value="Bacterial extracellular solute-binding protein, family 7"/>
    <property type="match status" value="1"/>
</dbReference>